<sequence>MRRLQGPTEGKRACLRQRFAEAERVETRLAVVARGAGLSLWAATPLSPPTCDCGCGCSGGSPCCHRANHGGCSLSIGLPLPTGEGTAARRHRPSHRASRSCPAHQLQLRRVSAPRTRRRNHRRGRCARAGAAAHLRGGRPAPIVPARYPSPFSTFSAAPRRRAAARFASFRACRSFAASSSRWCSNFCSSGVTVWSGSSFATTLSLRQWRP</sequence>
<protein>
    <submittedName>
        <fullName evidence="1">Uncharacterized protein</fullName>
    </submittedName>
</protein>
<keyword evidence="2" id="KW-1185">Reference proteome</keyword>
<gene>
    <name evidence="1" type="ORF">C8D95_101165</name>
</gene>
<dbReference type="AlphaFoldDB" id="A0A316GCF2"/>
<dbReference type="Proteomes" id="UP000245390">
    <property type="component" value="Unassembled WGS sequence"/>
</dbReference>
<comment type="caution">
    <text evidence="1">The sequence shown here is derived from an EMBL/GenBank/DDBJ whole genome shotgun (WGS) entry which is preliminary data.</text>
</comment>
<reference evidence="1 2" key="1">
    <citation type="submission" date="2018-05" db="EMBL/GenBank/DDBJ databases">
        <title>Genomic Encyclopedia of Type Strains, Phase IV (KMG-IV): sequencing the most valuable type-strain genomes for metagenomic binning, comparative biology and taxonomic classification.</title>
        <authorList>
            <person name="Goeker M."/>
        </authorList>
    </citation>
    <scope>NUCLEOTIDE SEQUENCE [LARGE SCALE GENOMIC DNA]</scope>
    <source>
        <strain evidence="1 2">DSM 103371</strain>
    </source>
</reference>
<proteinExistence type="predicted"/>
<evidence type="ECO:0000313" key="2">
    <source>
        <dbReference type="Proteomes" id="UP000245390"/>
    </source>
</evidence>
<accession>A0A316GCF2</accession>
<name>A0A316GCF2_9RHOB</name>
<evidence type="ECO:0000313" key="1">
    <source>
        <dbReference type="EMBL" id="PWK58352.1"/>
    </source>
</evidence>
<organism evidence="1 2">
    <name type="scientific">Silicimonas algicola</name>
    <dbReference type="NCBI Taxonomy" id="1826607"/>
    <lineage>
        <taxon>Bacteria</taxon>
        <taxon>Pseudomonadati</taxon>
        <taxon>Pseudomonadota</taxon>
        <taxon>Alphaproteobacteria</taxon>
        <taxon>Rhodobacterales</taxon>
        <taxon>Paracoccaceae</taxon>
    </lineage>
</organism>
<dbReference type="EMBL" id="QGGV01000001">
    <property type="protein sequence ID" value="PWK58352.1"/>
    <property type="molecule type" value="Genomic_DNA"/>
</dbReference>